<dbReference type="EMBL" id="FNBW01000002">
    <property type="protein sequence ID" value="SDF25663.1"/>
    <property type="molecule type" value="Genomic_DNA"/>
</dbReference>
<dbReference type="InterPro" id="IPR004090">
    <property type="entry name" value="Chemotax_Me-accpt_rcpt"/>
</dbReference>
<dbReference type="GO" id="GO:0004888">
    <property type="term" value="F:transmembrane signaling receptor activity"/>
    <property type="evidence" value="ECO:0007669"/>
    <property type="project" value="InterPro"/>
</dbReference>
<comment type="caution">
    <text evidence="5">The sequence shown here is derived from an EMBL/GenBank/DDBJ whole genome shotgun (WGS) entry which is preliminary data.</text>
</comment>
<dbReference type="PROSITE" id="PS50112">
    <property type="entry name" value="PAS"/>
    <property type="match status" value="2"/>
</dbReference>
<dbReference type="Pfam" id="PF08447">
    <property type="entry name" value="PAS_3"/>
    <property type="match status" value="2"/>
</dbReference>
<organism evidence="5 6">
    <name type="scientific">Thalassobaculum litoreum DSM 18839</name>
    <dbReference type="NCBI Taxonomy" id="1123362"/>
    <lineage>
        <taxon>Bacteria</taxon>
        <taxon>Pseudomonadati</taxon>
        <taxon>Pseudomonadota</taxon>
        <taxon>Alphaproteobacteria</taxon>
        <taxon>Rhodospirillales</taxon>
        <taxon>Thalassobaculaceae</taxon>
        <taxon>Thalassobaculum</taxon>
    </lineage>
</organism>
<dbReference type="RefSeq" id="WP_093148282.1">
    <property type="nucleotide sequence ID" value="NZ_FNBW01000002.1"/>
</dbReference>
<dbReference type="SMART" id="SM00086">
    <property type="entry name" value="PAC"/>
    <property type="match status" value="2"/>
</dbReference>
<dbReference type="NCBIfam" id="TIGR00229">
    <property type="entry name" value="sensory_box"/>
    <property type="match status" value="2"/>
</dbReference>
<accession>A0A8G2BFI6</accession>
<dbReference type="GO" id="GO:0007165">
    <property type="term" value="P:signal transduction"/>
    <property type="evidence" value="ECO:0007669"/>
    <property type="project" value="UniProtKB-KW"/>
</dbReference>
<dbReference type="OrthoDB" id="9765776at2"/>
<dbReference type="Gene3D" id="1.10.287.950">
    <property type="entry name" value="Methyl-accepting chemotaxis protein"/>
    <property type="match status" value="1"/>
</dbReference>
<name>A0A8G2BFI6_9PROT</name>
<feature type="domain" description="PAC" evidence="4">
    <location>
        <begin position="90"/>
        <end position="142"/>
    </location>
</feature>
<dbReference type="Proteomes" id="UP000198615">
    <property type="component" value="Unassembled WGS sequence"/>
</dbReference>
<feature type="domain" description="Methyl-accepting transducer" evidence="2">
    <location>
        <begin position="258"/>
        <end position="494"/>
    </location>
</feature>
<evidence type="ECO:0000313" key="5">
    <source>
        <dbReference type="EMBL" id="SDF25663.1"/>
    </source>
</evidence>
<dbReference type="InterPro" id="IPR000700">
    <property type="entry name" value="PAS-assoc_C"/>
</dbReference>
<feature type="domain" description="PAC" evidence="4">
    <location>
        <begin position="212"/>
        <end position="264"/>
    </location>
</feature>
<evidence type="ECO:0000259" key="2">
    <source>
        <dbReference type="PROSITE" id="PS50111"/>
    </source>
</evidence>
<protein>
    <submittedName>
        <fullName evidence="5">Methyl-accepting chemotaxis sensory transducer with Pas/Pac sensor</fullName>
    </submittedName>
</protein>
<gene>
    <name evidence="5" type="ORF">SAMN05660686_00766</name>
</gene>
<feature type="domain" description="PAS" evidence="3">
    <location>
        <begin position="14"/>
        <end position="61"/>
    </location>
</feature>
<feature type="domain" description="PAS" evidence="3">
    <location>
        <begin position="157"/>
        <end position="183"/>
    </location>
</feature>
<dbReference type="CDD" id="cd00130">
    <property type="entry name" value="PAS"/>
    <property type="match status" value="2"/>
</dbReference>
<dbReference type="InterPro" id="IPR050903">
    <property type="entry name" value="Bact_Chemotaxis_MeTrfase"/>
</dbReference>
<dbReference type="InterPro" id="IPR035965">
    <property type="entry name" value="PAS-like_dom_sf"/>
</dbReference>
<dbReference type="InterPro" id="IPR000014">
    <property type="entry name" value="PAS"/>
</dbReference>
<dbReference type="SUPFAM" id="SSF55785">
    <property type="entry name" value="PYP-like sensor domain (PAS domain)"/>
    <property type="match status" value="2"/>
</dbReference>
<dbReference type="SUPFAM" id="SSF58104">
    <property type="entry name" value="Methyl-accepting chemotaxis protein (MCP) signaling domain"/>
    <property type="match status" value="1"/>
</dbReference>
<dbReference type="PROSITE" id="PS50113">
    <property type="entry name" value="PAC"/>
    <property type="match status" value="2"/>
</dbReference>
<dbReference type="PROSITE" id="PS50111">
    <property type="entry name" value="CHEMOTAXIS_TRANSDUC_2"/>
    <property type="match status" value="1"/>
</dbReference>
<keyword evidence="6" id="KW-1185">Reference proteome</keyword>
<dbReference type="GO" id="GO:0016020">
    <property type="term" value="C:membrane"/>
    <property type="evidence" value="ECO:0007669"/>
    <property type="project" value="InterPro"/>
</dbReference>
<dbReference type="AlphaFoldDB" id="A0A8G2BFI6"/>
<keyword evidence="1" id="KW-0807">Transducer</keyword>
<dbReference type="InterPro" id="IPR013655">
    <property type="entry name" value="PAS_fold_3"/>
</dbReference>
<reference evidence="5 6" key="1">
    <citation type="submission" date="2016-10" db="EMBL/GenBank/DDBJ databases">
        <authorList>
            <person name="Varghese N."/>
            <person name="Submissions S."/>
        </authorList>
    </citation>
    <scope>NUCLEOTIDE SEQUENCE [LARGE SCALE GENOMIC DNA]</scope>
    <source>
        <strain evidence="5 6">DSM 18839</strain>
    </source>
</reference>
<sequence length="506" mass="54785">MSWNFWGKEAHKASSADLKAIYQALNMSQAVIQFAPDGTILDANENFCSAMGYSIGELRGRHHRIFVDRAEAESPRYSAFWDSLRKGQFQQAEFRRFGKSGEEVWIQATYNPLLDGSGKVYRVIKFATDVTERKLKDAEIAGQLAAIGKSQATIEFDMDGTILHANDLFLTAMGYRLDEIVGKHHRMFVEDSYGASPAYQSFWSALRLGEFQQAEFKRFGKGGREVWIQATYNPILDMNGKPFKVVKFAVDITEAVRARQQNEKLAALVLENMENIGDAVQVANAKFTTTAEASHEVSATVQQVASGAEELDSSVQEIARSTAMSTEQVARAIQQTGSADSAVSDLAKSADAMGGIIELIQDIAAQINLLALNATIESARAGEAGKGFAVVAGEVKSLANQVATATDRISTEIDTMQSVSDAVVKALAVIKTSIAEIESSVTGVGGAVEEQAAVTREISQNMQATSEAVSQIDNGINEIRASIQIADTASTTVRNEIKELKSRKAA</sequence>
<proteinExistence type="predicted"/>
<dbReference type="InterPro" id="IPR004089">
    <property type="entry name" value="MCPsignal_dom"/>
</dbReference>
<evidence type="ECO:0000256" key="1">
    <source>
        <dbReference type="PROSITE-ProRule" id="PRU00284"/>
    </source>
</evidence>
<dbReference type="PANTHER" id="PTHR24422">
    <property type="entry name" value="CHEMOTAXIS PROTEIN METHYLTRANSFERASE"/>
    <property type="match status" value="1"/>
</dbReference>
<dbReference type="InterPro" id="IPR001610">
    <property type="entry name" value="PAC"/>
</dbReference>
<dbReference type="Pfam" id="PF00015">
    <property type="entry name" value="MCPsignal"/>
    <property type="match status" value="1"/>
</dbReference>
<dbReference type="PANTHER" id="PTHR24422:SF10">
    <property type="entry name" value="CHEMOTAXIS PROTEIN METHYLTRANSFERASE 2"/>
    <property type="match status" value="1"/>
</dbReference>
<dbReference type="GO" id="GO:0006935">
    <property type="term" value="P:chemotaxis"/>
    <property type="evidence" value="ECO:0007669"/>
    <property type="project" value="InterPro"/>
</dbReference>
<evidence type="ECO:0000259" key="4">
    <source>
        <dbReference type="PROSITE" id="PS50113"/>
    </source>
</evidence>
<dbReference type="SMART" id="SM00091">
    <property type="entry name" value="PAS"/>
    <property type="match status" value="2"/>
</dbReference>
<dbReference type="PRINTS" id="PR00260">
    <property type="entry name" value="CHEMTRNSDUCR"/>
</dbReference>
<evidence type="ECO:0000259" key="3">
    <source>
        <dbReference type="PROSITE" id="PS50112"/>
    </source>
</evidence>
<dbReference type="SMART" id="SM00283">
    <property type="entry name" value="MA"/>
    <property type="match status" value="1"/>
</dbReference>
<evidence type="ECO:0000313" key="6">
    <source>
        <dbReference type="Proteomes" id="UP000198615"/>
    </source>
</evidence>
<dbReference type="Gene3D" id="3.30.450.20">
    <property type="entry name" value="PAS domain"/>
    <property type="match status" value="2"/>
</dbReference>